<feature type="compositionally biased region" description="Basic and acidic residues" evidence="1">
    <location>
        <begin position="1"/>
        <end position="16"/>
    </location>
</feature>
<evidence type="ECO:0000313" key="2">
    <source>
        <dbReference type="EMBL" id="RVU16220.1"/>
    </source>
</evidence>
<evidence type="ECO:0000256" key="1">
    <source>
        <dbReference type="SAM" id="MobiDB-lite"/>
    </source>
</evidence>
<gene>
    <name evidence="2" type="ORF">EOE48_17885</name>
</gene>
<feature type="compositionally biased region" description="Low complexity" evidence="1">
    <location>
        <begin position="92"/>
        <end position="109"/>
    </location>
</feature>
<proteinExistence type="predicted"/>
<sequence length="163" mass="16080">MPEAPARRDETERLAAEPRPAPRPRVVAPPARRPAPRSGAAPALPGLLHRAGAVLRHPAGVVGTLLGIGAVAAVATNALTFQSGRHPAPLFAKAPPAAGGAGKSTSGKSASDKSTSDRSAAGRSPPAAPAREAAAAPGETARAAKPAPDGIGDLIRGDTQTTA</sequence>
<feature type="non-terminal residue" evidence="2">
    <location>
        <position position="163"/>
    </location>
</feature>
<feature type="region of interest" description="Disordered" evidence="1">
    <location>
        <begin position="86"/>
        <end position="163"/>
    </location>
</feature>
<evidence type="ECO:0000313" key="3">
    <source>
        <dbReference type="Proteomes" id="UP000286997"/>
    </source>
</evidence>
<reference evidence="2 3" key="1">
    <citation type="submission" date="2019-01" db="EMBL/GenBank/DDBJ databases">
        <authorList>
            <person name="Chen W.-M."/>
        </authorList>
    </citation>
    <scope>NUCLEOTIDE SEQUENCE [LARGE SCALE GENOMIC DNA]</scope>
    <source>
        <strain evidence="2 3">TER-1</strain>
    </source>
</reference>
<name>A0A3S2XJD4_9HYPH</name>
<keyword evidence="3" id="KW-1185">Reference proteome</keyword>
<feature type="compositionally biased region" description="Low complexity" evidence="1">
    <location>
        <begin position="117"/>
        <end position="147"/>
    </location>
</feature>
<dbReference type="AlphaFoldDB" id="A0A3S2XJD4"/>
<dbReference type="Proteomes" id="UP000286997">
    <property type="component" value="Unassembled WGS sequence"/>
</dbReference>
<feature type="compositionally biased region" description="Low complexity" evidence="1">
    <location>
        <begin position="24"/>
        <end position="44"/>
    </location>
</feature>
<protein>
    <submittedName>
        <fullName evidence="2">Peptidoglycan-binding protein</fullName>
    </submittedName>
</protein>
<accession>A0A3S2XJD4</accession>
<feature type="region of interest" description="Disordered" evidence="1">
    <location>
        <begin position="1"/>
        <end position="44"/>
    </location>
</feature>
<comment type="caution">
    <text evidence="2">The sequence shown here is derived from an EMBL/GenBank/DDBJ whole genome shotgun (WGS) entry which is preliminary data.</text>
</comment>
<organism evidence="2 3">
    <name type="scientific">Methylobacterium oryzihabitans</name>
    <dbReference type="NCBI Taxonomy" id="2499852"/>
    <lineage>
        <taxon>Bacteria</taxon>
        <taxon>Pseudomonadati</taxon>
        <taxon>Pseudomonadota</taxon>
        <taxon>Alphaproteobacteria</taxon>
        <taxon>Hyphomicrobiales</taxon>
        <taxon>Methylobacteriaceae</taxon>
        <taxon>Methylobacterium</taxon>
    </lineage>
</organism>
<dbReference type="EMBL" id="SACP01000017">
    <property type="protein sequence ID" value="RVU16220.1"/>
    <property type="molecule type" value="Genomic_DNA"/>
</dbReference>